<dbReference type="Gene3D" id="3.90.550.10">
    <property type="entry name" value="Spore Coat Polysaccharide Biosynthesis Protein SpsA, Chain A"/>
    <property type="match status" value="1"/>
</dbReference>
<evidence type="ECO:0000256" key="1">
    <source>
        <dbReference type="ARBA" id="ARBA00006890"/>
    </source>
</evidence>
<name>T1AB26_9ZZZZ</name>
<sequence>MRSFWSAGVADPRRYGVIEGSASRPFAGMRRIDVRAMLEKPARPRSHWAATAVYAFGPAIWRVLRERARHQGSGELEVTDGIAALLAAGGRISALVLDPGMGVWKSVGSPEGYAAALQATRTRALHARPHSSKERD</sequence>
<protein>
    <recommendedName>
        <fullName evidence="2">UTP--glucose-1-phosphate uridylyltransferase</fullName>
        <ecNumber evidence="2">2.7.7.9</ecNumber>
    </recommendedName>
</protein>
<dbReference type="PANTHER" id="PTHR43197:SF1">
    <property type="entry name" value="UTP--GLUCOSE-1-PHOSPHATE URIDYLYLTRANSFERASE"/>
    <property type="match status" value="1"/>
</dbReference>
<dbReference type="InterPro" id="IPR005771">
    <property type="entry name" value="GalU_uridylyltTrfase_bac/arc"/>
</dbReference>
<evidence type="ECO:0000256" key="5">
    <source>
        <dbReference type="ARBA" id="ARBA00048128"/>
    </source>
</evidence>
<gene>
    <name evidence="7" type="ORF">B1B_15572</name>
</gene>
<dbReference type="AlphaFoldDB" id="T1AB26"/>
<evidence type="ECO:0000256" key="4">
    <source>
        <dbReference type="ARBA" id="ARBA00022695"/>
    </source>
</evidence>
<evidence type="ECO:0000259" key="6">
    <source>
        <dbReference type="Pfam" id="PF00483"/>
    </source>
</evidence>
<dbReference type="InterPro" id="IPR005835">
    <property type="entry name" value="NTP_transferase_dom"/>
</dbReference>
<reference evidence="7" key="1">
    <citation type="submission" date="2013-08" db="EMBL/GenBank/DDBJ databases">
        <authorList>
            <person name="Mendez C."/>
            <person name="Richter M."/>
            <person name="Ferrer M."/>
            <person name="Sanchez J."/>
        </authorList>
    </citation>
    <scope>NUCLEOTIDE SEQUENCE</scope>
</reference>
<feature type="domain" description="Nucleotidyl transferase" evidence="6">
    <location>
        <begin position="7"/>
        <end position="120"/>
    </location>
</feature>
<evidence type="ECO:0000313" key="7">
    <source>
        <dbReference type="EMBL" id="EQD39005.1"/>
    </source>
</evidence>
<keyword evidence="3 7" id="KW-0808">Transferase</keyword>
<dbReference type="SUPFAM" id="SSF53448">
    <property type="entry name" value="Nucleotide-diphospho-sugar transferases"/>
    <property type="match status" value="1"/>
</dbReference>
<accession>T1AB26</accession>
<dbReference type="GO" id="GO:0006011">
    <property type="term" value="P:UDP-alpha-D-glucose metabolic process"/>
    <property type="evidence" value="ECO:0007669"/>
    <property type="project" value="InterPro"/>
</dbReference>
<comment type="catalytic activity">
    <reaction evidence="5">
        <text>alpha-D-glucose 1-phosphate + UTP + H(+) = UDP-alpha-D-glucose + diphosphate</text>
        <dbReference type="Rhea" id="RHEA:19889"/>
        <dbReference type="ChEBI" id="CHEBI:15378"/>
        <dbReference type="ChEBI" id="CHEBI:33019"/>
        <dbReference type="ChEBI" id="CHEBI:46398"/>
        <dbReference type="ChEBI" id="CHEBI:58601"/>
        <dbReference type="ChEBI" id="CHEBI:58885"/>
        <dbReference type="EC" id="2.7.7.9"/>
    </reaction>
</comment>
<proteinExistence type="inferred from homology"/>
<dbReference type="PANTHER" id="PTHR43197">
    <property type="entry name" value="UTP--GLUCOSE-1-PHOSPHATE URIDYLYLTRANSFERASE"/>
    <property type="match status" value="1"/>
</dbReference>
<reference evidence="7" key="2">
    <citation type="journal article" date="2014" name="ISME J.">
        <title>Microbial stratification in low pH oxic and suboxic macroscopic growths along an acid mine drainage.</title>
        <authorList>
            <person name="Mendez-Garcia C."/>
            <person name="Mesa V."/>
            <person name="Sprenger R.R."/>
            <person name="Richter M."/>
            <person name="Diez M.S."/>
            <person name="Solano J."/>
            <person name="Bargiela R."/>
            <person name="Golyshina O.V."/>
            <person name="Manteca A."/>
            <person name="Ramos J.L."/>
            <person name="Gallego J.R."/>
            <person name="Llorente I."/>
            <person name="Martins Dos Santos V.A."/>
            <person name="Jensen O.N."/>
            <person name="Pelaez A.I."/>
            <person name="Sanchez J."/>
            <person name="Ferrer M."/>
        </authorList>
    </citation>
    <scope>NUCLEOTIDE SEQUENCE</scope>
</reference>
<dbReference type="InterPro" id="IPR029044">
    <property type="entry name" value="Nucleotide-diphossugar_trans"/>
</dbReference>
<organism evidence="7">
    <name type="scientific">mine drainage metagenome</name>
    <dbReference type="NCBI Taxonomy" id="410659"/>
    <lineage>
        <taxon>unclassified sequences</taxon>
        <taxon>metagenomes</taxon>
        <taxon>ecological metagenomes</taxon>
    </lineage>
</organism>
<keyword evidence="4" id="KW-0548">Nucleotidyltransferase</keyword>
<dbReference type="Pfam" id="PF00483">
    <property type="entry name" value="NTP_transferase"/>
    <property type="match status" value="1"/>
</dbReference>
<dbReference type="GO" id="GO:0003983">
    <property type="term" value="F:UTP:glucose-1-phosphate uridylyltransferase activity"/>
    <property type="evidence" value="ECO:0007669"/>
    <property type="project" value="UniProtKB-EC"/>
</dbReference>
<evidence type="ECO:0000256" key="3">
    <source>
        <dbReference type="ARBA" id="ARBA00022679"/>
    </source>
</evidence>
<dbReference type="EC" id="2.7.7.9" evidence="2"/>
<comment type="similarity">
    <text evidence="1">Belongs to the UDPGP type 2 family.</text>
</comment>
<dbReference type="EMBL" id="AUZY01010361">
    <property type="protein sequence ID" value="EQD39005.1"/>
    <property type="molecule type" value="Genomic_DNA"/>
</dbReference>
<evidence type="ECO:0000256" key="2">
    <source>
        <dbReference type="ARBA" id="ARBA00012415"/>
    </source>
</evidence>
<comment type="caution">
    <text evidence="7">The sequence shown here is derived from an EMBL/GenBank/DDBJ whole genome shotgun (WGS) entry which is preliminary data.</text>
</comment>